<organism evidence="2 3">
    <name type="scientific">Prosthecobacter fluviatilis</name>
    <dbReference type="NCBI Taxonomy" id="445931"/>
    <lineage>
        <taxon>Bacteria</taxon>
        <taxon>Pseudomonadati</taxon>
        <taxon>Verrucomicrobiota</taxon>
        <taxon>Verrucomicrobiia</taxon>
        <taxon>Verrucomicrobiales</taxon>
        <taxon>Verrucomicrobiaceae</taxon>
        <taxon>Prosthecobacter</taxon>
    </lineage>
</organism>
<proteinExistence type="predicted"/>
<gene>
    <name evidence="2" type="ORF">ACFQDI_23035</name>
</gene>
<dbReference type="Gene3D" id="1.20.1420.60">
    <property type="match status" value="1"/>
</dbReference>
<dbReference type="Pfam" id="PF14300">
    <property type="entry name" value="DMP19"/>
    <property type="match status" value="1"/>
</dbReference>
<feature type="domain" description="DNA mimic protein DMP19 C-terminal" evidence="1">
    <location>
        <begin position="49"/>
        <end position="141"/>
    </location>
</feature>
<sequence length="171" mass="19955">MVYPHLKFDLAEAKEQPIFDLCEAVWSAVANACGQTKYGADVEPYVYLLPEPWRIAYAVHDLEGYVLGGGFISYFDTHTKLLHQEALNGFSLIGAKKHHEIVRQAFEMQDDEEALRELDSLFYDYSMDDPRQLLARYIIDHFAAYRNPKQNRLTWIWRTVKLELLKLKKQA</sequence>
<evidence type="ECO:0000313" key="3">
    <source>
        <dbReference type="Proteomes" id="UP001596052"/>
    </source>
</evidence>
<protein>
    <submittedName>
        <fullName evidence="2">DUF4375 domain-containing protein</fullName>
    </submittedName>
</protein>
<evidence type="ECO:0000313" key="2">
    <source>
        <dbReference type="EMBL" id="MFC5457762.1"/>
    </source>
</evidence>
<name>A0ABW0KZ17_9BACT</name>
<dbReference type="EMBL" id="JBHSMQ010000012">
    <property type="protein sequence ID" value="MFC5457762.1"/>
    <property type="molecule type" value="Genomic_DNA"/>
</dbReference>
<dbReference type="InterPro" id="IPR025402">
    <property type="entry name" value="DMP19_C"/>
</dbReference>
<dbReference type="RefSeq" id="WP_377171424.1">
    <property type="nucleotide sequence ID" value="NZ_JBHSMQ010000012.1"/>
</dbReference>
<reference evidence="3" key="1">
    <citation type="journal article" date="2019" name="Int. J. Syst. Evol. Microbiol.">
        <title>The Global Catalogue of Microorganisms (GCM) 10K type strain sequencing project: providing services to taxonomists for standard genome sequencing and annotation.</title>
        <authorList>
            <consortium name="The Broad Institute Genomics Platform"/>
            <consortium name="The Broad Institute Genome Sequencing Center for Infectious Disease"/>
            <person name="Wu L."/>
            <person name="Ma J."/>
        </authorList>
    </citation>
    <scope>NUCLEOTIDE SEQUENCE [LARGE SCALE GENOMIC DNA]</scope>
    <source>
        <strain evidence="3">CGMCC 4.1469</strain>
    </source>
</reference>
<accession>A0ABW0KZ17</accession>
<dbReference type="Proteomes" id="UP001596052">
    <property type="component" value="Unassembled WGS sequence"/>
</dbReference>
<comment type="caution">
    <text evidence="2">The sequence shown here is derived from an EMBL/GenBank/DDBJ whole genome shotgun (WGS) entry which is preliminary data.</text>
</comment>
<evidence type="ECO:0000259" key="1">
    <source>
        <dbReference type="Pfam" id="PF14300"/>
    </source>
</evidence>
<keyword evidence="3" id="KW-1185">Reference proteome</keyword>